<sequence>MDARQWRGRGRGSESERGPRAGQGRGGRDDTRTVEELLEDINFQEGENGRLRRELKAKEAELKDITRQTNQTYEDQKMMTKEKQEKEEELRKLKAQNSECALELSKLRAEKNLKDKQHNQAVLSKKVNLERELAAGKKKKASTKEKELDRNLQEAKQKLEKKKAKSDALDKEHKDLQDLHVKLKRMVDFQIQLFDAVKELEEGVKDLGSQQEMKKREFKTFKEEMKDEMHQKNADLVELTEELRELQTPLPKKKGLFQRMSHVFFGCARNKQAMDNT</sequence>
<feature type="compositionally biased region" description="Basic and acidic residues" evidence="1">
    <location>
        <begin position="142"/>
        <end position="158"/>
    </location>
</feature>
<dbReference type="Proteomes" id="UP001249851">
    <property type="component" value="Unassembled WGS sequence"/>
</dbReference>
<protein>
    <submittedName>
        <fullName evidence="2">Uncharacterized protein</fullName>
    </submittedName>
</protein>
<keyword evidence="3" id="KW-1185">Reference proteome</keyword>
<evidence type="ECO:0000313" key="2">
    <source>
        <dbReference type="EMBL" id="KAK2557380.1"/>
    </source>
</evidence>
<dbReference type="EMBL" id="JARQWQ010000050">
    <property type="protein sequence ID" value="KAK2557380.1"/>
    <property type="molecule type" value="Genomic_DNA"/>
</dbReference>
<comment type="caution">
    <text evidence="2">The sequence shown here is derived from an EMBL/GenBank/DDBJ whole genome shotgun (WGS) entry which is preliminary data.</text>
</comment>
<evidence type="ECO:0000313" key="3">
    <source>
        <dbReference type="Proteomes" id="UP001249851"/>
    </source>
</evidence>
<feature type="region of interest" description="Disordered" evidence="1">
    <location>
        <begin position="66"/>
        <end position="90"/>
    </location>
</feature>
<proteinExistence type="predicted"/>
<gene>
    <name evidence="2" type="ORF">P5673_020494</name>
</gene>
<reference evidence="2" key="2">
    <citation type="journal article" date="2023" name="Science">
        <title>Genomic signatures of disease resistance in endangered staghorn corals.</title>
        <authorList>
            <person name="Vollmer S.V."/>
            <person name="Selwyn J.D."/>
            <person name="Despard B.A."/>
            <person name="Roesel C.L."/>
        </authorList>
    </citation>
    <scope>NUCLEOTIDE SEQUENCE</scope>
    <source>
        <strain evidence="2">K2</strain>
    </source>
</reference>
<dbReference type="AlphaFoldDB" id="A0AAD9QAP1"/>
<organism evidence="2 3">
    <name type="scientific">Acropora cervicornis</name>
    <name type="common">Staghorn coral</name>
    <dbReference type="NCBI Taxonomy" id="6130"/>
    <lineage>
        <taxon>Eukaryota</taxon>
        <taxon>Metazoa</taxon>
        <taxon>Cnidaria</taxon>
        <taxon>Anthozoa</taxon>
        <taxon>Hexacorallia</taxon>
        <taxon>Scleractinia</taxon>
        <taxon>Astrocoeniina</taxon>
        <taxon>Acroporidae</taxon>
        <taxon>Acropora</taxon>
    </lineage>
</organism>
<evidence type="ECO:0000256" key="1">
    <source>
        <dbReference type="SAM" id="MobiDB-lite"/>
    </source>
</evidence>
<feature type="compositionally biased region" description="Basic and acidic residues" evidence="1">
    <location>
        <begin position="74"/>
        <end position="90"/>
    </location>
</feature>
<accession>A0AAD9QAP1</accession>
<reference evidence="2" key="1">
    <citation type="journal article" date="2023" name="G3 (Bethesda)">
        <title>Whole genome assembly and annotation of the endangered Caribbean coral Acropora cervicornis.</title>
        <authorList>
            <person name="Selwyn J.D."/>
            <person name="Vollmer S.V."/>
        </authorList>
    </citation>
    <scope>NUCLEOTIDE SEQUENCE</scope>
    <source>
        <strain evidence="2">K2</strain>
    </source>
</reference>
<feature type="region of interest" description="Disordered" evidence="1">
    <location>
        <begin position="132"/>
        <end position="171"/>
    </location>
</feature>
<name>A0AAD9QAP1_ACRCE</name>
<feature type="compositionally biased region" description="Basic and acidic residues" evidence="1">
    <location>
        <begin position="1"/>
        <end position="19"/>
    </location>
</feature>
<feature type="region of interest" description="Disordered" evidence="1">
    <location>
        <begin position="1"/>
        <end position="33"/>
    </location>
</feature>